<evidence type="ECO:0000313" key="1">
    <source>
        <dbReference type="EMBL" id="TWH82658.1"/>
    </source>
</evidence>
<keyword evidence="2" id="KW-1185">Reference proteome</keyword>
<name>A0A562JHJ3_9FIRM</name>
<dbReference type="Proteomes" id="UP000315343">
    <property type="component" value="Unassembled WGS sequence"/>
</dbReference>
<proteinExistence type="predicted"/>
<accession>A0A562JHJ3</accession>
<dbReference type="EMBL" id="VLKH01000002">
    <property type="protein sequence ID" value="TWH82658.1"/>
    <property type="molecule type" value="Genomic_DNA"/>
</dbReference>
<evidence type="ECO:0008006" key="3">
    <source>
        <dbReference type="Google" id="ProtNLM"/>
    </source>
</evidence>
<dbReference type="RefSeq" id="WP_145080634.1">
    <property type="nucleotide sequence ID" value="NZ_DAMBUX010000030.1"/>
</dbReference>
<organism evidence="1 2">
    <name type="scientific">Sedimentibacter saalensis</name>
    <dbReference type="NCBI Taxonomy" id="130788"/>
    <lineage>
        <taxon>Bacteria</taxon>
        <taxon>Bacillati</taxon>
        <taxon>Bacillota</taxon>
        <taxon>Tissierellia</taxon>
        <taxon>Sedimentibacter</taxon>
    </lineage>
</organism>
<comment type="caution">
    <text evidence="1">The sequence shown here is derived from an EMBL/GenBank/DDBJ whole genome shotgun (WGS) entry which is preliminary data.</text>
</comment>
<gene>
    <name evidence="1" type="ORF">LY60_00963</name>
</gene>
<reference evidence="1 2" key="1">
    <citation type="submission" date="2019-07" db="EMBL/GenBank/DDBJ databases">
        <title>Genomic Encyclopedia of Type Strains, Phase I: the one thousand microbial genomes (KMG-I) project.</title>
        <authorList>
            <person name="Kyrpides N."/>
        </authorList>
    </citation>
    <scope>NUCLEOTIDE SEQUENCE [LARGE SCALE GENOMIC DNA]</scope>
    <source>
        <strain evidence="1 2">DSM 13558</strain>
    </source>
</reference>
<dbReference type="AlphaFoldDB" id="A0A562JHJ3"/>
<dbReference type="InterPro" id="IPR011990">
    <property type="entry name" value="TPR-like_helical_dom_sf"/>
</dbReference>
<dbReference type="Gene3D" id="1.25.40.10">
    <property type="entry name" value="Tetratricopeptide repeat domain"/>
    <property type="match status" value="1"/>
</dbReference>
<sequence length="211" mass="25033">MYFPLIIIVIILYFAYKRHVLYKQAEFFNKLLYIDKNPERYVDETDELLLKIQSERERNINLIQKSTGLFYSGMFDEAINILEQKVEKIPSNWQALYYHNLILSLFFSGRTDRANDVLNEAKEAIDIYLKKNVNKTSVEFIYAAADFFNGKGKSRDEYFVNITKSAANDYRIALSHYFLSKIYEEEQRIDESEEYMDKARIFGQGSFIEHL</sequence>
<protein>
    <recommendedName>
        <fullName evidence="3">Tetratricopeptide repeat protein</fullName>
    </recommendedName>
</protein>
<evidence type="ECO:0000313" key="2">
    <source>
        <dbReference type="Proteomes" id="UP000315343"/>
    </source>
</evidence>
<dbReference type="SUPFAM" id="SSF48452">
    <property type="entry name" value="TPR-like"/>
    <property type="match status" value="1"/>
</dbReference>